<dbReference type="InterPro" id="IPR000160">
    <property type="entry name" value="GGDEF_dom"/>
</dbReference>
<evidence type="ECO:0000256" key="1">
    <source>
        <dbReference type="SAM" id="MobiDB-lite"/>
    </source>
</evidence>
<dbReference type="SMART" id="SM00091">
    <property type="entry name" value="PAS"/>
    <property type="match status" value="1"/>
</dbReference>
<dbReference type="Gene3D" id="3.30.70.270">
    <property type="match status" value="1"/>
</dbReference>
<dbReference type="Gene3D" id="3.30.450.20">
    <property type="entry name" value="PAS domain"/>
    <property type="match status" value="1"/>
</dbReference>
<name>A0A840GCY9_RHOTE</name>
<dbReference type="Proteomes" id="UP000587070">
    <property type="component" value="Unassembled WGS sequence"/>
</dbReference>
<evidence type="ECO:0000259" key="2">
    <source>
        <dbReference type="PROSITE" id="PS50112"/>
    </source>
</evidence>
<protein>
    <submittedName>
        <fullName evidence="5">Diguanylate cyclase (GGDEF)-like protein/PAS domain S-box-containing protein</fullName>
    </submittedName>
</protein>
<dbReference type="CDD" id="cd00130">
    <property type="entry name" value="PAS"/>
    <property type="match status" value="1"/>
</dbReference>
<dbReference type="SUPFAM" id="SSF55785">
    <property type="entry name" value="PYP-like sensor domain (PAS domain)"/>
    <property type="match status" value="1"/>
</dbReference>
<comment type="caution">
    <text evidence="5">The sequence shown here is derived from an EMBL/GenBank/DDBJ whole genome shotgun (WGS) entry which is preliminary data.</text>
</comment>
<dbReference type="InterPro" id="IPR035965">
    <property type="entry name" value="PAS-like_dom_sf"/>
</dbReference>
<sequence>MKIVLLGYCAAEVDSIQQVLAPLTRQYGLGYRTVPDVGALPAALDCDDSCFVIANDWHGGVNVEQVIECCRQHDSRPPIVFASGNLREEMASQVIDSGADGYVFWDRLFQLRWFIHKHLQKRRWLPTQLTESAKASARINDRLSTLLDLSSDAIVATDPDFRIIFFNKGAERIFGHSADEILGHAFSTLLPAFSLKAFANTGFTQAPRSTASELAERTEVDARRKDGTLFPAEVSIAVLEEDGGAICLAILRDIAEKKRVAEHIVYLATHDSLTGLPNRNLFLDRLAHAIDVADRNEKLMALMFIDLDGFKQVNDLLGHAAGDELLQVVAGRLRGQLRAADTVARLGGDEFAVILEHLEHVDPISQIAADLIRVLDDPIVTAQGPAIVSASIGIVICPLEAKTTHEMMIDADRAMYAAKAAGKGRFLFYSAEMSPEAALRQETPAQALPAHAAATGADGQHLGQTSREYAV</sequence>
<evidence type="ECO:0000259" key="4">
    <source>
        <dbReference type="PROSITE" id="PS50887"/>
    </source>
</evidence>
<dbReference type="RefSeq" id="WP_184414918.1">
    <property type="nucleotide sequence ID" value="NZ_JACIGE010000002.1"/>
</dbReference>
<dbReference type="SMART" id="SM00267">
    <property type="entry name" value="GGDEF"/>
    <property type="match status" value="1"/>
</dbReference>
<feature type="compositionally biased region" description="Low complexity" evidence="1">
    <location>
        <begin position="449"/>
        <end position="461"/>
    </location>
</feature>
<evidence type="ECO:0000313" key="5">
    <source>
        <dbReference type="EMBL" id="MBB4246432.1"/>
    </source>
</evidence>
<feature type="domain" description="PAS" evidence="2">
    <location>
        <begin position="139"/>
        <end position="183"/>
    </location>
</feature>
<organism evidence="5 6">
    <name type="scientific">Rhodocyclus tenuis</name>
    <name type="common">Rhodospirillum tenue</name>
    <dbReference type="NCBI Taxonomy" id="1066"/>
    <lineage>
        <taxon>Bacteria</taxon>
        <taxon>Pseudomonadati</taxon>
        <taxon>Pseudomonadota</taxon>
        <taxon>Betaproteobacteria</taxon>
        <taxon>Rhodocyclales</taxon>
        <taxon>Rhodocyclaceae</taxon>
        <taxon>Rhodocyclus</taxon>
    </lineage>
</organism>
<accession>A0A840GCY9</accession>
<evidence type="ECO:0000313" key="6">
    <source>
        <dbReference type="Proteomes" id="UP000587070"/>
    </source>
</evidence>
<evidence type="ECO:0000259" key="3">
    <source>
        <dbReference type="PROSITE" id="PS50113"/>
    </source>
</evidence>
<dbReference type="InterPro" id="IPR000700">
    <property type="entry name" value="PAS-assoc_C"/>
</dbReference>
<dbReference type="InterPro" id="IPR043128">
    <property type="entry name" value="Rev_trsase/Diguanyl_cyclase"/>
</dbReference>
<dbReference type="InterPro" id="IPR029787">
    <property type="entry name" value="Nucleotide_cyclase"/>
</dbReference>
<gene>
    <name evidence="5" type="ORF">GGD90_000789</name>
</gene>
<dbReference type="PROSITE" id="PS50113">
    <property type="entry name" value="PAC"/>
    <property type="match status" value="1"/>
</dbReference>
<dbReference type="CDD" id="cd01949">
    <property type="entry name" value="GGDEF"/>
    <property type="match status" value="1"/>
</dbReference>
<dbReference type="Pfam" id="PF00990">
    <property type="entry name" value="GGDEF"/>
    <property type="match status" value="1"/>
</dbReference>
<dbReference type="PANTHER" id="PTHR44757:SF2">
    <property type="entry name" value="BIOFILM ARCHITECTURE MAINTENANCE PROTEIN MBAA"/>
    <property type="match status" value="1"/>
</dbReference>
<keyword evidence="6" id="KW-1185">Reference proteome</keyword>
<dbReference type="InterPro" id="IPR052155">
    <property type="entry name" value="Biofilm_reg_signaling"/>
</dbReference>
<dbReference type="SUPFAM" id="SSF55073">
    <property type="entry name" value="Nucleotide cyclase"/>
    <property type="match status" value="1"/>
</dbReference>
<dbReference type="NCBIfam" id="TIGR00254">
    <property type="entry name" value="GGDEF"/>
    <property type="match status" value="1"/>
</dbReference>
<proteinExistence type="predicted"/>
<dbReference type="NCBIfam" id="TIGR00229">
    <property type="entry name" value="sensory_box"/>
    <property type="match status" value="1"/>
</dbReference>
<feature type="region of interest" description="Disordered" evidence="1">
    <location>
        <begin position="449"/>
        <end position="471"/>
    </location>
</feature>
<dbReference type="InterPro" id="IPR011006">
    <property type="entry name" value="CheY-like_superfamily"/>
</dbReference>
<dbReference type="SUPFAM" id="SSF52172">
    <property type="entry name" value="CheY-like"/>
    <property type="match status" value="1"/>
</dbReference>
<dbReference type="InterPro" id="IPR000014">
    <property type="entry name" value="PAS"/>
</dbReference>
<dbReference type="Pfam" id="PF13426">
    <property type="entry name" value="PAS_9"/>
    <property type="match status" value="1"/>
</dbReference>
<dbReference type="EMBL" id="JACIGE010000002">
    <property type="protein sequence ID" value="MBB4246432.1"/>
    <property type="molecule type" value="Genomic_DNA"/>
</dbReference>
<dbReference type="PANTHER" id="PTHR44757">
    <property type="entry name" value="DIGUANYLATE CYCLASE DGCP"/>
    <property type="match status" value="1"/>
</dbReference>
<feature type="domain" description="GGDEF" evidence="4">
    <location>
        <begin position="298"/>
        <end position="431"/>
    </location>
</feature>
<dbReference type="PROSITE" id="PS50887">
    <property type="entry name" value="GGDEF"/>
    <property type="match status" value="1"/>
</dbReference>
<dbReference type="AlphaFoldDB" id="A0A840GCY9"/>
<reference evidence="5 6" key="1">
    <citation type="submission" date="2020-08" db="EMBL/GenBank/DDBJ databases">
        <title>Genome sequencing of Purple Non-Sulfur Bacteria from various extreme environments.</title>
        <authorList>
            <person name="Mayer M."/>
        </authorList>
    </citation>
    <scope>NUCLEOTIDE SEQUENCE [LARGE SCALE GENOMIC DNA]</scope>
    <source>
        <strain evidence="5 6">2761</strain>
    </source>
</reference>
<feature type="domain" description="PAC" evidence="3">
    <location>
        <begin position="216"/>
        <end position="266"/>
    </location>
</feature>
<dbReference type="PROSITE" id="PS50112">
    <property type="entry name" value="PAS"/>
    <property type="match status" value="1"/>
</dbReference>
<feature type="compositionally biased region" description="Polar residues" evidence="1">
    <location>
        <begin position="462"/>
        <end position="471"/>
    </location>
</feature>